<evidence type="ECO:0000313" key="1">
    <source>
        <dbReference type="Ensembl" id="ENSCCRP00020075786.1"/>
    </source>
</evidence>
<evidence type="ECO:0000313" key="2">
    <source>
        <dbReference type="Proteomes" id="UP000694701"/>
    </source>
</evidence>
<sequence length="161" mass="18085">MATEVGRNTLIEALKELIGFGRTSLENVKKDVAKGASLQEIGDKQIRPLFGLMSAGAKFFNSLGVKNQKEAEHLWEQFFQNTDVRDNVEGLLQLEVEWDSFLKRLDVQMQMSDTVLSQSPAAQTLRSDTQFTHVQTKEDVSLGQYLGKGETLLLVLLRHFG</sequence>
<dbReference type="Proteomes" id="UP000694701">
    <property type="component" value="Unplaced"/>
</dbReference>
<organism evidence="1 2">
    <name type="scientific">Cyprinus carpio</name>
    <name type="common">Common carp</name>
    <dbReference type="NCBI Taxonomy" id="7962"/>
    <lineage>
        <taxon>Eukaryota</taxon>
        <taxon>Metazoa</taxon>
        <taxon>Chordata</taxon>
        <taxon>Craniata</taxon>
        <taxon>Vertebrata</taxon>
        <taxon>Euteleostomi</taxon>
        <taxon>Actinopterygii</taxon>
        <taxon>Neopterygii</taxon>
        <taxon>Teleostei</taxon>
        <taxon>Ostariophysi</taxon>
        <taxon>Cypriniformes</taxon>
        <taxon>Cyprinidae</taxon>
        <taxon>Cyprininae</taxon>
        <taxon>Cyprinus</taxon>
    </lineage>
</organism>
<dbReference type="AlphaFoldDB" id="A0A8C2PQE2"/>
<accession>A0A8C2PQE2</accession>
<protein>
    <submittedName>
        <fullName evidence="1">Uncharacterized protein</fullName>
    </submittedName>
</protein>
<proteinExistence type="predicted"/>
<name>A0A8C2PQE2_CYPCA</name>
<reference evidence="1" key="1">
    <citation type="submission" date="2025-08" db="UniProtKB">
        <authorList>
            <consortium name="Ensembl"/>
        </authorList>
    </citation>
    <scope>IDENTIFICATION</scope>
</reference>
<dbReference type="Ensembl" id="ENSCCRT00020083105.1">
    <property type="protein sequence ID" value="ENSCCRP00020075786.1"/>
    <property type="gene ID" value="ENSCCRG00020035288.1"/>
</dbReference>